<name>S7ZSG5_PENO1</name>
<dbReference type="GO" id="GO:0031515">
    <property type="term" value="C:tRNA (m1A) methyltransferase complex"/>
    <property type="evidence" value="ECO:0007669"/>
    <property type="project" value="InterPro"/>
</dbReference>
<evidence type="ECO:0000256" key="1">
    <source>
        <dbReference type="ARBA" id="ARBA00012796"/>
    </source>
</evidence>
<evidence type="ECO:0000256" key="3">
    <source>
        <dbReference type="ARBA" id="ARBA00033309"/>
    </source>
</evidence>
<dbReference type="OrthoDB" id="5585464at2759"/>
<gene>
    <name evidence="5" type="ORF">PDE_08617</name>
</gene>
<dbReference type="InterPro" id="IPR014816">
    <property type="entry name" value="tRNA_MeTrfase_Gcd14"/>
</dbReference>
<feature type="compositionally biased region" description="Polar residues" evidence="4">
    <location>
        <begin position="192"/>
        <end position="208"/>
    </location>
</feature>
<keyword evidence="6" id="KW-1185">Reference proteome</keyword>
<dbReference type="EMBL" id="KB644415">
    <property type="protein sequence ID" value="EPS33655.1"/>
    <property type="molecule type" value="Genomic_DNA"/>
</dbReference>
<evidence type="ECO:0000256" key="2">
    <source>
        <dbReference type="ARBA" id="ARBA00015963"/>
    </source>
</evidence>
<organism evidence="5 6">
    <name type="scientific">Penicillium oxalicum (strain 114-2 / CGMCC 5302)</name>
    <name type="common">Penicillium decumbens</name>
    <dbReference type="NCBI Taxonomy" id="933388"/>
    <lineage>
        <taxon>Eukaryota</taxon>
        <taxon>Fungi</taxon>
        <taxon>Dikarya</taxon>
        <taxon>Ascomycota</taxon>
        <taxon>Pezizomycotina</taxon>
        <taxon>Eurotiomycetes</taxon>
        <taxon>Eurotiomycetidae</taxon>
        <taxon>Eurotiales</taxon>
        <taxon>Aspergillaceae</taxon>
        <taxon>Penicillium</taxon>
    </lineage>
</organism>
<dbReference type="PANTHER" id="PTHR12133:SF1">
    <property type="entry name" value="TRNA (ADENINE(58)-N(1))-METHYLTRANSFERASE, MITOCHONDRIAL"/>
    <property type="match status" value="1"/>
</dbReference>
<dbReference type="PANTHER" id="PTHR12133">
    <property type="entry name" value="TRNA (ADENINE(58)-N(1))-METHYLTRANSFERASE"/>
    <property type="match status" value="1"/>
</dbReference>
<dbReference type="STRING" id="933388.S7ZSG5"/>
<dbReference type="eggNOG" id="KOG2915">
    <property type="taxonomic scope" value="Eukaryota"/>
</dbReference>
<dbReference type="GO" id="GO:0160107">
    <property type="term" value="F:tRNA (adenine(58)-N1)-methyltransferase activity"/>
    <property type="evidence" value="ECO:0007669"/>
    <property type="project" value="UniProtKB-EC"/>
</dbReference>
<dbReference type="InterPro" id="IPR029063">
    <property type="entry name" value="SAM-dependent_MTases_sf"/>
</dbReference>
<dbReference type="HOGENOM" id="CLU_029873_1_0_1"/>
<evidence type="ECO:0000313" key="5">
    <source>
        <dbReference type="EMBL" id="EPS33655.1"/>
    </source>
</evidence>
<dbReference type="PhylomeDB" id="S7ZSG5"/>
<dbReference type="EC" id="2.1.1.220" evidence="1"/>
<proteinExistence type="predicted"/>
<accession>S7ZSG5</accession>
<dbReference type="AlphaFoldDB" id="S7ZSG5"/>
<feature type="region of interest" description="Disordered" evidence="4">
    <location>
        <begin position="186"/>
        <end position="208"/>
    </location>
</feature>
<evidence type="ECO:0000313" key="6">
    <source>
        <dbReference type="Proteomes" id="UP000019376"/>
    </source>
</evidence>
<feature type="region of interest" description="Disordered" evidence="4">
    <location>
        <begin position="362"/>
        <end position="385"/>
    </location>
</feature>
<dbReference type="GO" id="GO:0005739">
    <property type="term" value="C:mitochondrion"/>
    <property type="evidence" value="ECO:0007669"/>
    <property type="project" value="TreeGrafter"/>
</dbReference>
<protein>
    <recommendedName>
        <fullName evidence="2">tRNA (adenine(58)-N(1))-methyltransferase catalytic subunit TRM61</fullName>
        <ecNumber evidence="1">2.1.1.220</ecNumber>
    </recommendedName>
    <alternativeName>
        <fullName evidence="3">tRNA(m1A58)-methyltransferase subunit TRM61</fullName>
    </alternativeName>
</protein>
<sequence>MTRLLQVLGRVFGSAPSPAPASRAVYVGRTRAIDTDFSIFREGDRAVIHQKQPQLTKPLKKGDKTNLRRGHVAHENIIGSRVWDAVPAHKGPDVRLSLPTLEEYVALSPRLVTPIYSHDANLIVSLLDLHVNPPAAGDSQPSLEILESGTGHGSLTLHLARAIHAANSTPPPRPERSQIQYLNGRAHRPGEQDTTPTDGTQNAESVDTAQQEWDAWRAERKAVIHTVDVSAKFSALAEKNVKGFRRGIYAGNVDFHVGSVEDWAAEQSKQRALEGSAPQPFLSHVILDMPSADLRIPHVAPLLKRGGYMVVFMPSITQIGECVRTIRQHRLPFVQERVVELGLGMTSGRHWDVRLAYKKSAADPSSWAPQAETDGEDTTSTADSTEQIEELDAKPDEVVHPETPLKGEEPVMVCRPKVGIRTVGGGFIGLWRRIEDPSGSTA</sequence>
<dbReference type="PROSITE" id="PS51620">
    <property type="entry name" value="SAM_TRM61"/>
    <property type="match status" value="1"/>
</dbReference>
<dbReference type="Proteomes" id="UP000019376">
    <property type="component" value="Unassembled WGS sequence"/>
</dbReference>
<dbReference type="GO" id="GO:0030488">
    <property type="term" value="P:tRNA methylation"/>
    <property type="evidence" value="ECO:0007669"/>
    <property type="project" value="InterPro"/>
</dbReference>
<evidence type="ECO:0000256" key="4">
    <source>
        <dbReference type="SAM" id="MobiDB-lite"/>
    </source>
</evidence>
<reference evidence="5 6" key="1">
    <citation type="journal article" date="2013" name="PLoS ONE">
        <title>Genomic and secretomic analyses reveal unique features of the lignocellulolytic enzyme system of Penicillium decumbens.</title>
        <authorList>
            <person name="Liu G."/>
            <person name="Zhang L."/>
            <person name="Wei X."/>
            <person name="Zou G."/>
            <person name="Qin Y."/>
            <person name="Ma L."/>
            <person name="Li J."/>
            <person name="Zheng H."/>
            <person name="Wang S."/>
            <person name="Wang C."/>
            <person name="Xun L."/>
            <person name="Zhao G.-P."/>
            <person name="Zhou Z."/>
            <person name="Qu Y."/>
        </authorList>
    </citation>
    <scope>NUCLEOTIDE SEQUENCE [LARGE SCALE GENOMIC DNA]</scope>
    <source>
        <strain evidence="6">114-2 / CGMCC 5302</strain>
    </source>
</reference>
<dbReference type="Gene3D" id="3.40.50.150">
    <property type="entry name" value="Vaccinia Virus protein VP39"/>
    <property type="match status" value="1"/>
</dbReference>
<dbReference type="SUPFAM" id="SSF53335">
    <property type="entry name" value="S-adenosyl-L-methionine-dependent methyltransferases"/>
    <property type="match status" value="1"/>
</dbReference>